<dbReference type="AlphaFoldDB" id="A0A8S0PK25"/>
<dbReference type="GO" id="GO:0003700">
    <property type="term" value="F:DNA-binding transcription factor activity"/>
    <property type="evidence" value="ECO:0007669"/>
    <property type="project" value="InterPro"/>
</dbReference>
<dbReference type="Pfam" id="PF03634">
    <property type="entry name" value="TCP"/>
    <property type="match status" value="1"/>
</dbReference>
<dbReference type="Gramene" id="OE9A084744T1">
    <property type="protein sequence ID" value="OE9A084744C1"/>
    <property type="gene ID" value="OE9A084744"/>
</dbReference>
<dbReference type="InterPro" id="IPR017887">
    <property type="entry name" value="TF_TCP_subgr"/>
</dbReference>
<dbReference type="EMBL" id="CACTIH010000084">
    <property type="protein sequence ID" value="CAA2952754.1"/>
    <property type="molecule type" value="Genomic_DNA"/>
</dbReference>
<evidence type="ECO:0000259" key="8">
    <source>
        <dbReference type="PROSITE" id="PS51369"/>
    </source>
</evidence>
<keyword evidence="11" id="KW-1185">Reference proteome</keyword>
<proteinExistence type="predicted"/>
<sequence>MFSSNDDPFDSLFKWSFTYDGNPISRQDNTSCFINFPSPFSDNHELPLNQILSQNQPMEGTNTTNYKEGTEGNSEPCKLNENSADQVHCEAITQVRKRNLGPTPRKRTGKKDRHSKICTAQGIRDRRMRLSVQVARKFFDLQDMLGYDKASKTIDWLFAKSKKAIKELTKNRPDKVKSSSSVDNVKSESSVSECKVASVIEENSNNKFKGVSGKCVSPGSPHEKDDRNYIYKVVRKAKPNTRESRDKARARAREKTMIKRLENLSACQKSKPNEFQELGFSASPFEAVEESGSGDRKRDSPHYVDCHLFGNQLDDENTIEKLLGATTRLSSCPISDYLCYDAAVSGCIDSDNNFMGLLGDCEVNNDKFNSNNSEMENMVSSAGNPTHFTSDFLFQQ</sequence>
<comment type="caution">
    <text evidence="10">The sequence shown here is derived from an EMBL/GenBank/DDBJ whole genome shotgun (WGS) entry which is preliminary data.</text>
</comment>
<evidence type="ECO:0000259" key="9">
    <source>
        <dbReference type="PROSITE" id="PS51370"/>
    </source>
</evidence>
<dbReference type="InterPro" id="IPR017888">
    <property type="entry name" value="CYC/TB1_R_domain"/>
</dbReference>
<evidence type="ECO:0000256" key="6">
    <source>
        <dbReference type="ARBA" id="ARBA00023242"/>
    </source>
</evidence>
<dbReference type="PANTHER" id="PTHR31072:SF87">
    <property type="entry name" value="TRANSCRIPTION FACTOR TCP12"/>
    <property type="match status" value="1"/>
</dbReference>
<accession>A0A8S0PK25</accession>
<dbReference type="GO" id="GO:0005634">
    <property type="term" value="C:nucleus"/>
    <property type="evidence" value="ECO:0007669"/>
    <property type="project" value="UniProtKB-SubCell"/>
</dbReference>
<feature type="domain" description="TCP" evidence="8">
    <location>
        <begin position="110"/>
        <end position="168"/>
    </location>
</feature>
<dbReference type="OrthoDB" id="1896834at2759"/>
<dbReference type="Proteomes" id="UP000594638">
    <property type="component" value="Unassembled WGS sequence"/>
</dbReference>
<evidence type="ECO:0000256" key="7">
    <source>
        <dbReference type="SAM" id="MobiDB-lite"/>
    </source>
</evidence>
<keyword evidence="6" id="KW-0539">Nucleus</keyword>
<evidence type="ECO:0000256" key="2">
    <source>
        <dbReference type="ARBA" id="ARBA00022473"/>
    </source>
</evidence>
<dbReference type="PANTHER" id="PTHR31072">
    <property type="entry name" value="TRANSCRIPTION FACTOR TCP4-RELATED"/>
    <property type="match status" value="1"/>
</dbReference>
<comment type="subcellular location">
    <subcellularLocation>
        <location evidence="1">Nucleus</location>
    </subcellularLocation>
</comment>
<dbReference type="PROSITE" id="PS51369">
    <property type="entry name" value="TCP"/>
    <property type="match status" value="1"/>
</dbReference>
<evidence type="ECO:0000256" key="3">
    <source>
        <dbReference type="ARBA" id="ARBA00023015"/>
    </source>
</evidence>
<feature type="compositionally biased region" description="Polar residues" evidence="7">
    <location>
        <begin position="55"/>
        <end position="73"/>
    </location>
</feature>
<dbReference type="PROSITE" id="PS51370">
    <property type="entry name" value="R"/>
    <property type="match status" value="1"/>
</dbReference>
<name>A0A8S0PK25_OLEEU</name>
<evidence type="ECO:0000256" key="4">
    <source>
        <dbReference type="ARBA" id="ARBA00023125"/>
    </source>
</evidence>
<evidence type="ECO:0000313" key="10">
    <source>
        <dbReference type="EMBL" id="CAA2952754.1"/>
    </source>
</evidence>
<keyword evidence="4" id="KW-0238">DNA-binding</keyword>
<feature type="domain" description="R" evidence="9">
    <location>
        <begin position="242"/>
        <end position="259"/>
    </location>
</feature>
<feature type="region of interest" description="Disordered" evidence="7">
    <location>
        <begin position="55"/>
        <end position="75"/>
    </location>
</feature>
<dbReference type="GO" id="GO:2000032">
    <property type="term" value="P:regulation of secondary shoot formation"/>
    <property type="evidence" value="ECO:0007669"/>
    <property type="project" value="TreeGrafter"/>
</dbReference>
<gene>
    <name evidence="10" type="ORF">OLEA9_A084744</name>
</gene>
<keyword evidence="3" id="KW-0805">Transcription regulation</keyword>
<protein>
    <submittedName>
        <fullName evidence="10">Uncharacterized protein</fullName>
    </submittedName>
</protein>
<evidence type="ECO:0000256" key="5">
    <source>
        <dbReference type="ARBA" id="ARBA00023163"/>
    </source>
</evidence>
<evidence type="ECO:0000256" key="1">
    <source>
        <dbReference type="ARBA" id="ARBA00004123"/>
    </source>
</evidence>
<organism evidence="10 11">
    <name type="scientific">Olea europaea subsp. europaea</name>
    <dbReference type="NCBI Taxonomy" id="158383"/>
    <lineage>
        <taxon>Eukaryota</taxon>
        <taxon>Viridiplantae</taxon>
        <taxon>Streptophyta</taxon>
        <taxon>Embryophyta</taxon>
        <taxon>Tracheophyta</taxon>
        <taxon>Spermatophyta</taxon>
        <taxon>Magnoliopsida</taxon>
        <taxon>eudicotyledons</taxon>
        <taxon>Gunneridae</taxon>
        <taxon>Pentapetalae</taxon>
        <taxon>asterids</taxon>
        <taxon>lamiids</taxon>
        <taxon>Lamiales</taxon>
        <taxon>Oleaceae</taxon>
        <taxon>Oleeae</taxon>
        <taxon>Olea</taxon>
    </lineage>
</organism>
<dbReference type="GO" id="GO:0043565">
    <property type="term" value="F:sequence-specific DNA binding"/>
    <property type="evidence" value="ECO:0007669"/>
    <property type="project" value="TreeGrafter"/>
</dbReference>
<keyword evidence="5" id="KW-0804">Transcription</keyword>
<keyword evidence="2" id="KW-0217">Developmental protein</keyword>
<reference evidence="10 11" key="1">
    <citation type="submission" date="2019-12" db="EMBL/GenBank/DDBJ databases">
        <authorList>
            <person name="Alioto T."/>
            <person name="Alioto T."/>
            <person name="Gomez Garrido J."/>
        </authorList>
    </citation>
    <scope>NUCLEOTIDE SEQUENCE [LARGE SCALE GENOMIC DNA]</scope>
</reference>
<evidence type="ECO:0000313" key="11">
    <source>
        <dbReference type="Proteomes" id="UP000594638"/>
    </source>
</evidence>
<dbReference type="InterPro" id="IPR005333">
    <property type="entry name" value="Transcription_factor_TCP"/>
</dbReference>